<feature type="region of interest" description="Disordered" evidence="1">
    <location>
        <begin position="1"/>
        <end position="23"/>
    </location>
</feature>
<reference evidence="2 3" key="1">
    <citation type="journal article" date="2023" name="Sci. Data">
        <title>Genome assembly of the Korean intertidal mud-creeper Batillaria attramentaria.</title>
        <authorList>
            <person name="Patra A.K."/>
            <person name="Ho P.T."/>
            <person name="Jun S."/>
            <person name="Lee S.J."/>
            <person name="Kim Y."/>
            <person name="Won Y.J."/>
        </authorList>
    </citation>
    <scope>NUCLEOTIDE SEQUENCE [LARGE SCALE GENOMIC DNA]</scope>
    <source>
        <strain evidence="2">Wonlab-2016</strain>
    </source>
</reference>
<sequence length="140" mass="14659">MNSVQGNTGAEHTDNEGQPPSVYEDLKTGEVGLTSTYSPLQPYGNVGSGRQKVFRCSGQYTVDTVEARHTTGPPVSNASLIRGKLVFNCVHCGIILYTSTSGLTCCEGAASSESSNSTGRDKDSTGELCTVSSILALPYS</sequence>
<gene>
    <name evidence="2" type="ORF">BaRGS_00023219</name>
</gene>
<feature type="compositionally biased region" description="Polar residues" evidence="1">
    <location>
        <begin position="1"/>
        <end position="10"/>
    </location>
</feature>
<dbReference type="Proteomes" id="UP001519460">
    <property type="component" value="Unassembled WGS sequence"/>
</dbReference>
<protein>
    <submittedName>
        <fullName evidence="2">Uncharacterized protein</fullName>
    </submittedName>
</protein>
<proteinExistence type="predicted"/>
<dbReference type="AlphaFoldDB" id="A0ABD0KEF3"/>
<evidence type="ECO:0000313" key="2">
    <source>
        <dbReference type="EMBL" id="KAK7485531.1"/>
    </source>
</evidence>
<name>A0ABD0KEF3_9CAEN</name>
<evidence type="ECO:0000313" key="3">
    <source>
        <dbReference type="Proteomes" id="UP001519460"/>
    </source>
</evidence>
<accession>A0ABD0KEF3</accession>
<keyword evidence="3" id="KW-1185">Reference proteome</keyword>
<organism evidence="2 3">
    <name type="scientific">Batillaria attramentaria</name>
    <dbReference type="NCBI Taxonomy" id="370345"/>
    <lineage>
        <taxon>Eukaryota</taxon>
        <taxon>Metazoa</taxon>
        <taxon>Spiralia</taxon>
        <taxon>Lophotrochozoa</taxon>
        <taxon>Mollusca</taxon>
        <taxon>Gastropoda</taxon>
        <taxon>Caenogastropoda</taxon>
        <taxon>Sorbeoconcha</taxon>
        <taxon>Cerithioidea</taxon>
        <taxon>Batillariidae</taxon>
        <taxon>Batillaria</taxon>
    </lineage>
</organism>
<comment type="caution">
    <text evidence="2">The sequence shown here is derived from an EMBL/GenBank/DDBJ whole genome shotgun (WGS) entry which is preliminary data.</text>
</comment>
<evidence type="ECO:0000256" key="1">
    <source>
        <dbReference type="SAM" id="MobiDB-lite"/>
    </source>
</evidence>
<dbReference type="EMBL" id="JACVVK020000193">
    <property type="protein sequence ID" value="KAK7485531.1"/>
    <property type="molecule type" value="Genomic_DNA"/>
</dbReference>